<dbReference type="Gene3D" id="3.20.20.450">
    <property type="entry name" value="EAL domain"/>
    <property type="match status" value="1"/>
</dbReference>
<dbReference type="EMBL" id="LABZ01000131">
    <property type="protein sequence ID" value="KMO37640.1"/>
    <property type="molecule type" value="Genomic_DNA"/>
</dbReference>
<dbReference type="CDD" id="cd01949">
    <property type="entry name" value="GGDEF"/>
    <property type="match status" value="1"/>
</dbReference>
<feature type="domain" description="GGDEF" evidence="3">
    <location>
        <begin position="169"/>
        <end position="302"/>
    </location>
</feature>
<dbReference type="NCBIfam" id="TIGR00254">
    <property type="entry name" value="GGDEF"/>
    <property type="match status" value="1"/>
</dbReference>
<dbReference type="CDD" id="cd01948">
    <property type="entry name" value="EAL"/>
    <property type="match status" value="1"/>
</dbReference>
<feature type="region of interest" description="Disordered" evidence="1">
    <location>
        <begin position="1"/>
        <end position="22"/>
    </location>
</feature>
<dbReference type="Pfam" id="PF00563">
    <property type="entry name" value="EAL"/>
    <property type="match status" value="1"/>
</dbReference>
<reference evidence="4 5" key="1">
    <citation type="submission" date="2015-03" db="EMBL/GenBank/DDBJ databases">
        <title>Genome sequencing of Methylobacterium tarhaniae DSM 25844.</title>
        <authorList>
            <person name="Chaudhry V."/>
            <person name="Patil P.B."/>
        </authorList>
    </citation>
    <scope>NUCLEOTIDE SEQUENCE [LARGE SCALE GENOMIC DNA]</scope>
    <source>
        <strain evidence="4 5">DSM 25844</strain>
    </source>
</reference>
<dbReference type="OrthoDB" id="9814202at2"/>
<sequence length="582" mass="62757">MPTEPHLVPARASAHADGPEPDAPKRLARGLDAVRHGVLLIDPRGRVTVSTAPARALLGRLGLGGAPTLRRLLRLARAGSGLPAREIVARLRGQAVLDVASDGHSVQVELHPVPGEGVALVLEEVSARRAAETRAHALARLDPLTGLPNRLQLREHLDVALARLERTDEGCAVLLVDLDRFKPVNDTLGHPVGDALLQKVADRLRAIVRPGDTVARIGGDEFVVLQAGTAEPGEAQALARRIVDLVGRTYMIEGQLLSIGASVGVAVAPADGGEADKLLKNADLALYRAKLDGRGTFRFFEPAMDARMQARRRLELDMRQALARREFQLHYQPQLNLADEQLVGCEALIRWRHPERGLVSPLDFIPLAEEIGLIVPIGEWVLRQACRDAASWPQPLSVAVNVSPAQFKSDRLVETIVSALANAGLPAARLEIEITEGVLLQNNDKTLHTLHRLRDLGVRVSMDDFGTGYSSLSYLRAFPFDKIKIDRSFVSDMDAKDGPGGKDGLSPKADGEAIIRAIAGLGRSLGMTTVAEGVETPEQLRRIRAEGCTDVQGYLISKPLPADDLLRLLSAPDRPARTGAPS</sequence>
<evidence type="ECO:0000313" key="4">
    <source>
        <dbReference type="EMBL" id="KMO37640.1"/>
    </source>
</evidence>
<dbReference type="InterPro" id="IPR029787">
    <property type="entry name" value="Nucleotide_cyclase"/>
</dbReference>
<dbReference type="AlphaFoldDB" id="A0A0J6SQW9"/>
<dbReference type="GO" id="GO:0003824">
    <property type="term" value="F:catalytic activity"/>
    <property type="evidence" value="ECO:0007669"/>
    <property type="project" value="UniProtKB-ARBA"/>
</dbReference>
<feature type="domain" description="EAL" evidence="2">
    <location>
        <begin position="311"/>
        <end position="573"/>
    </location>
</feature>
<dbReference type="FunFam" id="3.30.70.270:FF:000001">
    <property type="entry name" value="Diguanylate cyclase domain protein"/>
    <property type="match status" value="1"/>
</dbReference>
<dbReference type="InterPro" id="IPR052155">
    <property type="entry name" value="Biofilm_reg_signaling"/>
</dbReference>
<dbReference type="PANTHER" id="PTHR44757">
    <property type="entry name" value="DIGUANYLATE CYCLASE DGCP"/>
    <property type="match status" value="1"/>
</dbReference>
<protein>
    <submittedName>
        <fullName evidence="4">Diguanylate cyclase</fullName>
    </submittedName>
</protein>
<dbReference type="PROSITE" id="PS50883">
    <property type="entry name" value="EAL"/>
    <property type="match status" value="1"/>
</dbReference>
<keyword evidence="5" id="KW-1185">Reference proteome</keyword>
<comment type="caution">
    <text evidence="4">The sequence shown here is derived from an EMBL/GenBank/DDBJ whole genome shotgun (WGS) entry which is preliminary data.</text>
</comment>
<dbReference type="Gene3D" id="3.30.70.270">
    <property type="match status" value="1"/>
</dbReference>
<dbReference type="InterPro" id="IPR000160">
    <property type="entry name" value="GGDEF_dom"/>
</dbReference>
<evidence type="ECO:0000259" key="2">
    <source>
        <dbReference type="PROSITE" id="PS50883"/>
    </source>
</evidence>
<dbReference type="PANTHER" id="PTHR44757:SF2">
    <property type="entry name" value="BIOFILM ARCHITECTURE MAINTENANCE PROTEIN MBAA"/>
    <property type="match status" value="1"/>
</dbReference>
<dbReference type="SUPFAM" id="SSF55073">
    <property type="entry name" value="Nucleotide cyclase"/>
    <property type="match status" value="1"/>
</dbReference>
<dbReference type="PROSITE" id="PS50887">
    <property type="entry name" value="GGDEF"/>
    <property type="match status" value="1"/>
</dbReference>
<dbReference type="SUPFAM" id="SSF141868">
    <property type="entry name" value="EAL domain-like"/>
    <property type="match status" value="1"/>
</dbReference>
<evidence type="ECO:0000313" key="5">
    <source>
        <dbReference type="Proteomes" id="UP000036449"/>
    </source>
</evidence>
<dbReference type="SMART" id="SM00267">
    <property type="entry name" value="GGDEF"/>
    <property type="match status" value="1"/>
</dbReference>
<gene>
    <name evidence="4" type="ORF">VQ03_18965</name>
</gene>
<dbReference type="SMART" id="SM00052">
    <property type="entry name" value="EAL"/>
    <property type="match status" value="1"/>
</dbReference>
<dbReference type="InterPro" id="IPR035919">
    <property type="entry name" value="EAL_sf"/>
</dbReference>
<dbReference type="Pfam" id="PF00990">
    <property type="entry name" value="GGDEF"/>
    <property type="match status" value="1"/>
</dbReference>
<organism evidence="4 5">
    <name type="scientific">Methylobacterium tarhaniae</name>
    <dbReference type="NCBI Taxonomy" id="1187852"/>
    <lineage>
        <taxon>Bacteria</taxon>
        <taxon>Pseudomonadati</taxon>
        <taxon>Pseudomonadota</taxon>
        <taxon>Alphaproteobacteria</taxon>
        <taxon>Hyphomicrobiales</taxon>
        <taxon>Methylobacteriaceae</taxon>
        <taxon>Methylobacterium</taxon>
    </lineage>
</organism>
<dbReference type="InterPro" id="IPR043128">
    <property type="entry name" value="Rev_trsase/Diguanyl_cyclase"/>
</dbReference>
<name>A0A0J6SQW9_9HYPH</name>
<proteinExistence type="predicted"/>
<evidence type="ECO:0000259" key="3">
    <source>
        <dbReference type="PROSITE" id="PS50887"/>
    </source>
</evidence>
<evidence type="ECO:0000256" key="1">
    <source>
        <dbReference type="SAM" id="MobiDB-lite"/>
    </source>
</evidence>
<dbReference type="Proteomes" id="UP000036449">
    <property type="component" value="Unassembled WGS sequence"/>
</dbReference>
<accession>A0A0J6SQW9</accession>
<dbReference type="InterPro" id="IPR001633">
    <property type="entry name" value="EAL_dom"/>
</dbReference>
<dbReference type="PATRIC" id="fig|1187852.3.peg.1186"/>